<dbReference type="PANTHER" id="PTHR44573">
    <property type="entry name" value="NADPH-DEPENDENT ALKENAL/ONE OXIDOREDUCTASE, CHLOROPLASTIC"/>
    <property type="match status" value="1"/>
</dbReference>
<keyword evidence="1" id="KW-0560">Oxidoreductase</keyword>
<protein>
    <submittedName>
        <fullName evidence="3">NADPH-dependent alkenal/one oxidoreductase-like protein</fullName>
    </submittedName>
</protein>
<dbReference type="InterPro" id="IPR020843">
    <property type="entry name" value="ER"/>
</dbReference>
<evidence type="ECO:0000313" key="4">
    <source>
        <dbReference type="Proteomes" id="UP000315522"/>
    </source>
</evidence>
<reference evidence="3 4" key="1">
    <citation type="submission" date="2018-05" db="EMBL/GenBank/DDBJ databases">
        <title>Genome sequencing and assembly of the regulated plant pathogen Lachnellula willkommii and related sister species for the development of diagnostic species identification markers.</title>
        <authorList>
            <person name="Giroux E."/>
            <person name="Bilodeau G."/>
        </authorList>
    </citation>
    <scope>NUCLEOTIDE SEQUENCE [LARGE SCALE GENOMIC DNA]</scope>
    <source>
        <strain evidence="3 4">CBS 172.35</strain>
    </source>
</reference>
<dbReference type="InterPro" id="IPR044626">
    <property type="entry name" value="AOR-like"/>
</dbReference>
<dbReference type="GO" id="GO:0016628">
    <property type="term" value="F:oxidoreductase activity, acting on the CH-CH group of donors, NAD or NADP as acceptor"/>
    <property type="evidence" value="ECO:0007669"/>
    <property type="project" value="InterPro"/>
</dbReference>
<accession>A0A559M3Q5</accession>
<evidence type="ECO:0000256" key="1">
    <source>
        <dbReference type="ARBA" id="ARBA00023002"/>
    </source>
</evidence>
<dbReference type="Gene3D" id="3.90.180.10">
    <property type="entry name" value="Medium-chain alcohol dehydrogenases, catalytic domain"/>
    <property type="match status" value="1"/>
</dbReference>
<feature type="domain" description="Enoyl reductase (ER)" evidence="2">
    <location>
        <begin position="19"/>
        <end position="288"/>
    </location>
</feature>
<dbReference type="InterPro" id="IPR013149">
    <property type="entry name" value="ADH-like_C"/>
</dbReference>
<dbReference type="InterPro" id="IPR036291">
    <property type="entry name" value="NAD(P)-bd_dom_sf"/>
</dbReference>
<dbReference type="Pfam" id="PF08240">
    <property type="entry name" value="ADH_N"/>
    <property type="match status" value="1"/>
</dbReference>
<dbReference type="PANTHER" id="PTHR44573:SF1">
    <property type="entry name" value="NADPH-DEPENDENT ALKENAL_ONE OXIDOREDUCTASE, CHLOROPLASTIC"/>
    <property type="match status" value="1"/>
</dbReference>
<gene>
    <name evidence="3" type="primary">AOR</name>
    <name evidence="3" type="ORF">LAWI1_G005481</name>
</gene>
<comment type="caution">
    <text evidence="3">The sequence shown here is derived from an EMBL/GenBank/DDBJ whole genome shotgun (WGS) entry which is preliminary data.</text>
</comment>
<dbReference type="InterPro" id="IPR011032">
    <property type="entry name" value="GroES-like_sf"/>
</dbReference>
<keyword evidence="4" id="KW-1185">Reference proteome</keyword>
<name>A0A559M3Q5_9HELO</name>
<dbReference type="SMART" id="SM00829">
    <property type="entry name" value="PKS_ER"/>
    <property type="match status" value="1"/>
</dbReference>
<dbReference type="SUPFAM" id="SSF50129">
    <property type="entry name" value="GroES-like"/>
    <property type="match status" value="1"/>
</dbReference>
<evidence type="ECO:0000259" key="2">
    <source>
        <dbReference type="SMART" id="SM00829"/>
    </source>
</evidence>
<organism evidence="3 4">
    <name type="scientific">Lachnellula willkommii</name>
    <dbReference type="NCBI Taxonomy" id="215461"/>
    <lineage>
        <taxon>Eukaryota</taxon>
        <taxon>Fungi</taxon>
        <taxon>Dikarya</taxon>
        <taxon>Ascomycota</taxon>
        <taxon>Pezizomycotina</taxon>
        <taxon>Leotiomycetes</taxon>
        <taxon>Helotiales</taxon>
        <taxon>Lachnaceae</taxon>
        <taxon>Lachnellula</taxon>
    </lineage>
</organism>
<dbReference type="AlphaFoldDB" id="A0A559M3Q5"/>
<dbReference type="EMBL" id="QGML01002291">
    <property type="protein sequence ID" value="TVY87618.1"/>
    <property type="molecule type" value="Genomic_DNA"/>
</dbReference>
<dbReference type="Proteomes" id="UP000315522">
    <property type="component" value="Unassembled WGS sequence"/>
</dbReference>
<sequence length="320" mass="34423">MATPSIPNTMRSLSVRRFGPPSKWEIADLPTPKITRADEVLVKVHAAAINPTDIAAARGKYWPAFNVPLPYKIGYDLAGTVVDRGVEVTKFNVGDEVFCCLPFKDRGKYGTGAISEYALLTETLVVSKPKNLNFVEAASLPIVALTAIQMLDKVPGGVEGKTVFIPAGLSGVGSAAVQMAKNAYGAEKVITTVSTRKIPMIDVFLGKGVVDEIIDYTKVNPAKTIPQNSIDVLIDSIGATFSSLALLKKGGMVVACAGPPSSGRDIKNLSTDVPFLVEKILNLVNAVVRWWVGRYQVKFDTVLMKSNGGALERIKMWVEE</sequence>
<proteinExistence type="predicted"/>
<feature type="non-terminal residue" evidence="3">
    <location>
        <position position="320"/>
    </location>
</feature>
<evidence type="ECO:0000313" key="3">
    <source>
        <dbReference type="EMBL" id="TVY87618.1"/>
    </source>
</evidence>
<dbReference type="InterPro" id="IPR013154">
    <property type="entry name" value="ADH-like_N"/>
</dbReference>
<dbReference type="SUPFAM" id="SSF51735">
    <property type="entry name" value="NAD(P)-binding Rossmann-fold domains"/>
    <property type="match status" value="1"/>
</dbReference>
<dbReference type="Pfam" id="PF00107">
    <property type="entry name" value="ADH_zinc_N"/>
    <property type="match status" value="1"/>
</dbReference>
<dbReference type="Gene3D" id="3.40.50.720">
    <property type="entry name" value="NAD(P)-binding Rossmann-like Domain"/>
    <property type="match status" value="1"/>
</dbReference>
<dbReference type="CDD" id="cd05289">
    <property type="entry name" value="MDR_like_2"/>
    <property type="match status" value="1"/>
</dbReference>